<dbReference type="EMBL" id="PGCK01000004">
    <property type="protein sequence ID" value="MCD1294594.1"/>
    <property type="molecule type" value="Genomic_DNA"/>
</dbReference>
<reference evidence="8 9" key="1">
    <citation type="submission" date="2017-11" db="EMBL/GenBank/DDBJ databases">
        <title>Isolation and Characterization of Family Methanocellaceae Species from Potential Methane Hydrate Area Offshore Southwestern Taiwan.</title>
        <authorList>
            <person name="Zhang W.-L."/>
            <person name="Chen W.-C."/>
            <person name="Lai M.-C."/>
            <person name="Chen S.-C."/>
        </authorList>
    </citation>
    <scope>NUCLEOTIDE SEQUENCE [LARGE SCALE GENOMIC DNA]</scope>
    <source>
        <strain evidence="8 9">CWC-04</strain>
    </source>
</reference>
<gene>
    <name evidence="8" type="ORF">CUJ83_06205</name>
</gene>
<evidence type="ECO:0000256" key="6">
    <source>
        <dbReference type="ARBA" id="ARBA00023014"/>
    </source>
</evidence>
<organism evidence="8 9">
    <name type="scientific">Methanooceanicella nereidis</name>
    <dbReference type="NCBI Taxonomy" id="2052831"/>
    <lineage>
        <taxon>Archaea</taxon>
        <taxon>Methanobacteriati</taxon>
        <taxon>Methanobacteriota</taxon>
        <taxon>Stenosarchaea group</taxon>
        <taxon>Methanomicrobia</taxon>
        <taxon>Methanocellales</taxon>
        <taxon>Methanocellaceae</taxon>
        <taxon>Methanooceanicella</taxon>
    </lineage>
</organism>
<dbReference type="PROSITE" id="PS51918">
    <property type="entry name" value="RADICAL_SAM"/>
    <property type="match status" value="1"/>
</dbReference>
<dbReference type="CDD" id="cd01335">
    <property type="entry name" value="Radical_SAM"/>
    <property type="match status" value="1"/>
</dbReference>
<evidence type="ECO:0000313" key="8">
    <source>
        <dbReference type="EMBL" id="MCD1294594.1"/>
    </source>
</evidence>
<evidence type="ECO:0000256" key="2">
    <source>
        <dbReference type="ARBA" id="ARBA00022485"/>
    </source>
</evidence>
<dbReference type="Gene3D" id="3.20.20.70">
    <property type="entry name" value="Aldolase class I"/>
    <property type="match status" value="1"/>
</dbReference>
<dbReference type="Pfam" id="PF04055">
    <property type="entry name" value="Radical_SAM"/>
    <property type="match status" value="1"/>
</dbReference>
<keyword evidence="5" id="KW-0408">Iron</keyword>
<name>A0AAP2RC87_9EURY</name>
<dbReference type="GO" id="GO:0003824">
    <property type="term" value="F:catalytic activity"/>
    <property type="evidence" value="ECO:0007669"/>
    <property type="project" value="InterPro"/>
</dbReference>
<dbReference type="SFLD" id="SFLDS00029">
    <property type="entry name" value="Radical_SAM"/>
    <property type="match status" value="1"/>
</dbReference>
<evidence type="ECO:0000313" key="9">
    <source>
        <dbReference type="Proteomes" id="UP001320159"/>
    </source>
</evidence>
<dbReference type="InterPro" id="IPR013785">
    <property type="entry name" value="Aldolase_TIM"/>
</dbReference>
<dbReference type="GO" id="GO:0051539">
    <property type="term" value="F:4 iron, 4 sulfur cluster binding"/>
    <property type="evidence" value="ECO:0007669"/>
    <property type="project" value="UniProtKB-KW"/>
</dbReference>
<evidence type="ECO:0000256" key="3">
    <source>
        <dbReference type="ARBA" id="ARBA00022691"/>
    </source>
</evidence>
<keyword evidence="6" id="KW-0411">Iron-sulfur</keyword>
<comment type="caution">
    <text evidence="8">The sequence shown here is derived from an EMBL/GenBank/DDBJ whole genome shotgun (WGS) entry which is preliminary data.</text>
</comment>
<dbReference type="GO" id="GO:0046872">
    <property type="term" value="F:metal ion binding"/>
    <property type="evidence" value="ECO:0007669"/>
    <property type="project" value="UniProtKB-KW"/>
</dbReference>
<evidence type="ECO:0000259" key="7">
    <source>
        <dbReference type="PROSITE" id="PS51918"/>
    </source>
</evidence>
<dbReference type="Proteomes" id="UP001320159">
    <property type="component" value="Unassembled WGS sequence"/>
</dbReference>
<dbReference type="InterPro" id="IPR012840">
    <property type="entry name" value="NrdG2"/>
</dbReference>
<dbReference type="AlphaFoldDB" id="A0AAP2RC87"/>
<sequence>MKINLGDIIPTSTLDWPGKVVMTIFMRGCPLKCPYCSNSQFMEVEDDYEPADIEKVKGEIDKAKDFIDGIVLSGGEPFMQMGAVRELAKYAKSFGLLVGIQTNGMYPDRIKELNDEGSLDAVFLDVKAPLKQGPYLYASGYENGDEILQSITRSIEICARLRSEGKLVYYEARTTVLKDIADMPEDVAGIAGSLGCCDSYVIQQGRPELAWEEKMKGTEAIPRNELLDLARTLRARQGLNIKKLVVRTRELGDETV</sequence>
<protein>
    <submittedName>
        <fullName evidence="8">Anaerobic ribonucleoside-triphosphate reductase activating protein</fullName>
    </submittedName>
</protein>
<dbReference type="RefSeq" id="WP_230741428.1">
    <property type="nucleotide sequence ID" value="NZ_PGCK01000004.1"/>
</dbReference>
<accession>A0AAP2RC87</accession>
<dbReference type="PANTHER" id="PTHR30352">
    <property type="entry name" value="PYRUVATE FORMATE-LYASE-ACTIVATING ENZYME"/>
    <property type="match status" value="1"/>
</dbReference>
<keyword evidence="9" id="KW-1185">Reference proteome</keyword>
<dbReference type="InterPro" id="IPR058240">
    <property type="entry name" value="rSAM_sf"/>
</dbReference>
<keyword evidence="4" id="KW-0479">Metal-binding</keyword>
<keyword evidence="2" id="KW-0004">4Fe-4S</keyword>
<dbReference type="NCBIfam" id="TIGR02495">
    <property type="entry name" value="NrdG2"/>
    <property type="match status" value="1"/>
</dbReference>
<keyword evidence="3" id="KW-0949">S-adenosyl-L-methionine</keyword>
<dbReference type="PANTHER" id="PTHR30352:SF13">
    <property type="entry name" value="GLYCYL-RADICAL ENZYME ACTIVATING ENZYME YJJW-RELATED"/>
    <property type="match status" value="1"/>
</dbReference>
<evidence type="ECO:0000256" key="4">
    <source>
        <dbReference type="ARBA" id="ARBA00022723"/>
    </source>
</evidence>
<proteinExistence type="predicted"/>
<comment type="cofactor">
    <cofactor evidence="1">
        <name>[4Fe-4S] cluster</name>
        <dbReference type="ChEBI" id="CHEBI:49883"/>
    </cofactor>
</comment>
<evidence type="ECO:0000256" key="1">
    <source>
        <dbReference type="ARBA" id="ARBA00001966"/>
    </source>
</evidence>
<dbReference type="SFLD" id="SFLDG01094">
    <property type="entry name" value="Uncharacterised_Radical_SAM_Su"/>
    <property type="match status" value="1"/>
</dbReference>
<dbReference type="InterPro" id="IPR007197">
    <property type="entry name" value="rSAM"/>
</dbReference>
<feature type="domain" description="Radical SAM core" evidence="7">
    <location>
        <begin position="15"/>
        <end position="236"/>
    </location>
</feature>
<dbReference type="InterPro" id="IPR034457">
    <property type="entry name" value="Organic_radical-activating"/>
</dbReference>
<evidence type="ECO:0000256" key="5">
    <source>
        <dbReference type="ARBA" id="ARBA00023004"/>
    </source>
</evidence>
<dbReference type="SUPFAM" id="SSF102114">
    <property type="entry name" value="Radical SAM enzymes"/>
    <property type="match status" value="1"/>
</dbReference>